<sequence>MMWRKEADVEQTWIGIVVGTTVLVIAATAVTAHYRREKRRAELLRNLDHHDWCRWTRSQR</sequence>
<gene>
    <name evidence="2" type="ORF">SAMN05443245_7508</name>
</gene>
<proteinExistence type="predicted"/>
<keyword evidence="1" id="KW-1133">Transmembrane helix</keyword>
<reference evidence="3" key="1">
    <citation type="submission" date="2016-10" db="EMBL/GenBank/DDBJ databases">
        <authorList>
            <person name="Varghese N."/>
        </authorList>
    </citation>
    <scope>NUCLEOTIDE SEQUENCE [LARGE SCALE GENOMIC DNA]</scope>
    <source>
        <strain evidence="3">GAS106B</strain>
    </source>
</reference>
<protein>
    <submittedName>
        <fullName evidence="2">Uncharacterized protein</fullName>
    </submittedName>
</protein>
<dbReference type="Proteomes" id="UP000183487">
    <property type="component" value="Unassembled WGS sequence"/>
</dbReference>
<keyword evidence="1" id="KW-0472">Membrane</keyword>
<name>A0A1H1JYE8_9BURK</name>
<dbReference type="EMBL" id="FNKP01000004">
    <property type="protein sequence ID" value="SDR54790.1"/>
    <property type="molecule type" value="Genomic_DNA"/>
</dbReference>
<feature type="transmembrane region" description="Helical" evidence="1">
    <location>
        <begin position="12"/>
        <end position="34"/>
    </location>
</feature>
<dbReference type="AlphaFoldDB" id="A0A1H1JYE8"/>
<organism evidence="2 3">
    <name type="scientific">Paraburkholderia fungorum</name>
    <dbReference type="NCBI Taxonomy" id="134537"/>
    <lineage>
        <taxon>Bacteria</taxon>
        <taxon>Pseudomonadati</taxon>
        <taxon>Pseudomonadota</taxon>
        <taxon>Betaproteobacteria</taxon>
        <taxon>Burkholderiales</taxon>
        <taxon>Burkholderiaceae</taxon>
        <taxon>Paraburkholderia</taxon>
    </lineage>
</organism>
<evidence type="ECO:0000256" key="1">
    <source>
        <dbReference type="SAM" id="Phobius"/>
    </source>
</evidence>
<accession>A0A1H1JYE8</accession>
<evidence type="ECO:0000313" key="3">
    <source>
        <dbReference type="Proteomes" id="UP000183487"/>
    </source>
</evidence>
<keyword evidence="3" id="KW-1185">Reference proteome</keyword>
<keyword evidence="1" id="KW-0812">Transmembrane</keyword>
<evidence type="ECO:0000313" key="2">
    <source>
        <dbReference type="EMBL" id="SDR54790.1"/>
    </source>
</evidence>